<protein>
    <submittedName>
        <fullName evidence="7">Uncharacterized protein</fullName>
    </submittedName>
</protein>
<evidence type="ECO:0000259" key="5">
    <source>
        <dbReference type="Pfam" id="PF14737"/>
    </source>
</evidence>
<feature type="domain" description="DUF4470" evidence="5">
    <location>
        <begin position="19"/>
        <end position="109"/>
    </location>
</feature>
<dbReference type="Proteomes" id="UP000001357">
    <property type="component" value="Unassembled WGS sequence"/>
</dbReference>
<comment type="similarity">
    <text evidence="2">Belongs to the DNAAF3 family.</text>
</comment>
<dbReference type="InParanoid" id="A9V0K2"/>
<dbReference type="GO" id="GO:0044458">
    <property type="term" value="P:motile cilium assembly"/>
    <property type="evidence" value="ECO:0000318"/>
    <property type="project" value="GO_Central"/>
</dbReference>
<feature type="domain" description="Dynein assembly factor 3 C-terminal" evidence="6">
    <location>
        <begin position="142"/>
        <end position="412"/>
    </location>
</feature>
<evidence type="ECO:0000313" key="7">
    <source>
        <dbReference type="EMBL" id="EDQ89167.1"/>
    </source>
</evidence>
<dbReference type="Pfam" id="PF14740">
    <property type="entry name" value="DUF4471"/>
    <property type="match status" value="1"/>
</dbReference>
<dbReference type="RefSeq" id="XP_001746272.1">
    <property type="nucleotide sequence ID" value="XM_001746220.1"/>
</dbReference>
<evidence type="ECO:0000256" key="4">
    <source>
        <dbReference type="ARBA" id="ARBA00022794"/>
    </source>
</evidence>
<dbReference type="Pfam" id="PF14737">
    <property type="entry name" value="DUF4470"/>
    <property type="match status" value="1"/>
</dbReference>
<organism evidence="7 8">
    <name type="scientific">Monosiga brevicollis</name>
    <name type="common">Choanoflagellate</name>
    <dbReference type="NCBI Taxonomy" id="81824"/>
    <lineage>
        <taxon>Eukaryota</taxon>
        <taxon>Choanoflagellata</taxon>
        <taxon>Craspedida</taxon>
        <taxon>Salpingoecidae</taxon>
        <taxon>Monosiga</taxon>
    </lineage>
</organism>
<keyword evidence="8" id="KW-1185">Reference proteome</keyword>
<dbReference type="GO" id="GO:0070286">
    <property type="term" value="P:axonemal dynein complex assembly"/>
    <property type="evidence" value="ECO:0000318"/>
    <property type="project" value="GO_Central"/>
</dbReference>
<dbReference type="GO" id="GO:0005737">
    <property type="term" value="C:cytoplasm"/>
    <property type="evidence" value="ECO:0007669"/>
    <property type="project" value="UniProtKB-SubCell"/>
</dbReference>
<dbReference type="PANTHER" id="PTHR22118:SF14">
    <property type="entry name" value="DYNEIN AXONEMAL ASSEMBLY FACTOR 3"/>
    <property type="match status" value="1"/>
</dbReference>
<keyword evidence="3" id="KW-0963">Cytoplasm</keyword>
<evidence type="ECO:0000256" key="3">
    <source>
        <dbReference type="ARBA" id="ARBA00022490"/>
    </source>
</evidence>
<dbReference type="eggNOG" id="ENOG502QT97">
    <property type="taxonomic scope" value="Eukaryota"/>
</dbReference>
<proteinExistence type="inferred from homology"/>
<comment type="subcellular location">
    <subcellularLocation>
        <location evidence="1">Cytoplasm</location>
    </subcellularLocation>
</comment>
<evidence type="ECO:0000313" key="8">
    <source>
        <dbReference type="Proteomes" id="UP000001357"/>
    </source>
</evidence>
<dbReference type="GeneID" id="5891445"/>
<accession>A9V0K2</accession>
<reference evidence="7 8" key="1">
    <citation type="journal article" date="2008" name="Nature">
        <title>The genome of the choanoflagellate Monosiga brevicollis and the origin of metazoans.</title>
        <authorList>
            <consortium name="JGI Sequencing"/>
            <person name="King N."/>
            <person name="Westbrook M.J."/>
            <person name="Young S.L."/>
            <person name="Kuo A."/>
            <person name="Abedin M."/>
            <person name="Chapman J."/>
            <person name="Fairclough S."/>
            <person name="Hellsten U."/>
            <person name="Isogai Y."/>
            <person name="Letunic I."/>
            <person name="Marr M."/>
            <person name="Pincus D."/>
            <person name="Putnam N."/>
            <person name="Rokas A."/>
            <person name="Wright K.J."/>
            <person name="Zuzow R."/>
            <person name="Dirks W."/>
            <person name="Good M."/>
            <person name="Goodstein D."/>
            <person name="Lemons D."/>
            <person name="Li W."/>
            <person name="Lyons J.B."/>
            <person name="Morris A."/>
            <person name="Nichols S."/>
            <person name="Richter D.J."/>
            <person name="Salamov A."/>
            <person name="Bork P."/>
            <person name="Lim W.A."/>
            <person name="Manning G."/>
            <person name="Miller W.T."/>
            <person name="McGinnis W."/>
            <person name="Shapiro H."/>
            <person name="Tjian R."/>
            <person name="Grigoriev I.V."/>
            <person name="Rokhsar D."/>
        </authorList>
    </citation>
    <scope>NUCLEOTIDE SEQUENCE [LARGE SCALE GENOMIC DNA]</scope>
    <source>
        <strain evidence="8">MX1 / ATCC 50154</strain>
    </source>
</reference>
<dbReference type="EMBL" id="CH991552">
    <property type="protein sequence ID" value="EDQ89167.1"/>
    <property type="molecule type" value="Genomic_DNA"/>
</dbReference>
<dbReference type="STRING" id="81824.A9V0K2"/>
<dbReference type="InterPro" id="IPR028235">
    <property type="entry name" value="DNAAF3_C"/>
</dbReference>
<sequence>MATTSTRASAAQGLGSINLWGFSPAQPVTAWLNSEQPSEDTSDTNILLLGAAQRRRHPNQRLKIYVIESAMELYARQLLFLKILTKPLEDLGLQDRAEHFLEIYGNTFVRASTHALLKELAADLLQAVTDRDALTQQLPFVHLDKLKYREIDALESIFKLWRGAPAETESMQLSWDFRLRSYYQQRYDNRDNLADWDYSMRLRDTASIIRSAQFLRWRRSGLAFEHRDADYEASNYTLASGQIVRTKEGREGRRSYFGDIVTSPYISYGLVTDKEDFYKRRNDIHVKSASDISLFNVMDMCAEMATGQRVQGEVDLDSPAPLKTVALEPELHDDVAGVEVFFLPLAATDDIKSKARFADLFDLIYVGNSSAQFVDAGLKHCLKAEGQLVIENVRHMVLLSAEQRQLYVDKTCLAGDIQQTADAFIINNTFGALVLSKLAINYVPRNASACAPTVTVVATVQASASNINGLMVDWQLNASVPSCFTGELSSLLWLSDLTMNMTEVQETFMPFLPGVIMTAANFQNVSSFPYSKTQDYPGRGCFADLFSWRLRGTGTHTPRFSLWALPDADNWFRVHPVALSVMANALDDWYYHRALAVALTAGSFYRAPVLRSVVGPHTIGDLALAWRATSNITNLPTARQKYGATFDALKKMVLMKVDAQELSRPFDQYPAVMKGGDLTSFSALNSSREPVYESYGPNSGIVSEPNSQRVQARVYAMLELFKNEIGVDYMFEDQIGARPWLRDFNPLSNQMQPGYLSAWLKHTQNISSSLFPLMTEQGFDKLLASEASFCGSAVSQQWLLQLLDLTSSYLQLSDPHEIFGTQNWYTYPFTAMAWRDVVVNRQHNLAGQTFDNNLQSMSFNLAHGYFLSYQITHIMNDQTLCQLYRSAAVIQDRVIAKYAETLATSFEVLDYLPNGLAGLTRTNYSSSAVVYRVATNVTTYSVAGFALPVYGFLVEQPESGAQTMTTTQYLGRPLNVTADAPYHILHIEPISSKILRIYHLLGCATPLTLDWAIPEDGHLNASAYNKDGQVVGVPNVDVNSTAGTVTLQLAAPFTGERAIDPTMIDFYQLTVSPAP</sequence>
<dbReference type="AlphaFoldDB" id="A9V0K2"/>
<dbReference type="PANTHER" id="PTHR22118">
    <property type="entry name" value="DYNEIN ASSEMBLY FACTOR 3, AXONEMAL"/>
    <property type="match status" value="1"/>
</dbReference>
<evidence type="ECO:0000259" key="6">
    <source>
        <dbReference type="Pfam" id="PF14740"/>
    </source>
</evidence>
<evidence type="ECO:0000256" key="2">
    <source>
        <dbReference type="ARBA" id="ARBA00010449"/>
    </source>
</evidence>
<dbReference type="KEGG" id="mbr:MONBRDRAFT_25830"/>
<evidence type="ECO:0000256" key="1">
    <source>
        <dbReference type="ARBA" id="ARBA00004496"/>
    </source>
</evidence>
<gene>
    <name evidence="7" type="ORF">MONBRDRAFT_25830</name>
</gene>
<dbReference type="InterPro" id="IPR039304">
    <property type="entry name" value="DNAAF3"/>
</dbReference>
<dbReference type="InterPro" id="IPR027974">
    <property type="entry name" value="DUF4470"/>
</dbReference>
<keyword evidence="4" id="KW-0970">Cilium biogenesis/degradation</keyword>
<name>A9V0K2_MONBE</name>